<dbReference type="EMBL" id="JAVFWL010000001">
    <property type="protein sequence ID" value="KAK6728079.1"/>
    <property type="molecule type" value="Genomic_DNA"/>
</dbReference>
<sequence>MSNAFRVPYTATEWNRVRTLFQSGDVEELKECLAILSMWRSRMGNSIPVAISCSDLIVRLAIAELQIEEEANQWMKMEELKMQHCIGIIRSENAKVLSDGPKIVYVILGIPKPDSTPPNYLLLNKMVFIFASS</sequence>
<keyword evidence="2" id="KW-1185">Reference proteome</keyword>
<proteinExistence type="predicted"/>
<evidence type="ECO:0000313" key="2">
    <source>
        <dbReference type="Proteomes" id="UP001303046"/>
    </source>
</evidence>
<organism evidence="1 2">
    <name type="scientific">Necator americanus</name>
    <name type="common">Human hookworm</name>
    <dbReference type="NCBI Taxonomy" id="51031"/>
    <lineage>
        <taxon>Eukaryota</taxon>
        <taxon>Metazoa</taxon>
        <taxon>Ecdysozoa</taxon>
        <taxon>Nematoda</taxon>
        <taxon>Chromadorea</taxon>
        <taxon>Rhabditida</taxon>
        <taxon>Rhabditina</taxon>
        <taxon>Rhabditomorpha</taxon>
        <taxon>Strongyloidea</taxon>
        <taxon>Ancylostomatidae</taxon>
        <taxon>Bunostominae</taxon>
        <taxon>Necator</taxon>
    </lineage>
</organism>
<gene>
    <name evidence="1" type="primary">Necator_chrI.g1748</name>
    <name evidence="1" type="ORF">RB195_005622</name>
</gene>
<comment type="caution">
    <text evidence="1">The sequence shown here is derived from an EMBL/GenBank/DDBJ whole genome shotgun (WGS) entry which is preliminary data.</text>
</comment>
<dbReference type="InterPro" id="IPR007174">
    <property type="entry name" value="Las1"/>
</dbReference>
<evidence type="ECO:0000313" key="1">
    <source>
        <dbReference type="EMBL" id="KAK6728079.1"/>
    </source>
</evidence>
<dbReference type="Proteomes" id="UP001303046">
    <property type="component" value="Unassembled WGS sequence"/>
</dbReference>
<dbReference type="Pfam" id="PF04031">
    <property type="entry name" value="Las1"/>
    <property type="match status" value="1"/>
</dbReference>
<name>A0ABR1BNT0_NECAM</name>
<protein>
    <submittedName>
        <fullName evidence="1">Uncharacterized protein</fullName>
    </submittedName>
</protein>
<accession>A0ABR1BNT0</accession>
<reference evidence="1 2" key="1">
    <citation type="submission" date="2023-08" db="EMBL/GenBank/DDBJ databases">
        <title>A Necator americanus chromosomal reference genome.</title>
        <authorList>
            <person name="Ilik V."/>
            <person name="Petrzelkova K.J."/>
            <person name="Pardy F."/>
            <person name="Fuh T."/>
            <person name="Niatou-Singa F.S."/>
            <person name="Gouil Q."/>
            <person name="Baker L."/>
            <person name="Ritchie M.E."/>
            <person name="Jex A.R."/>
            <person name="Gazzola D."/>
            <person name="Li H."/>
            <person name="Toshio Fujiwara R."/>
            <person name="Zhan B."/>
            <person name="Aroian R.V."/>
            <person name="Pafco B."/>
            <person name="Schwarz E.M."/>
        </authorList>
    </citation>
    <scope>NUCLEOTIDE SEQUENCE [LARGE SCALE GENOMIC DNA]</scope>
    <source>
        <strain evidence="1 2">Aroian</strain>
        <tissue evidence="1">Whole animal</tissue>
    </source>
</reference>